<protein>
    <submittedName>
        <fullName evidence="1">Uncharacterized protein</fullName>
    </submittedName>
</protein>
<reference evidence="1 2" key="1">
    <citation type="journal article" date="2013" name="Curr. Biol.">
        <title>The Genome of the Foraminiferan Reticulomyxa filosa.</title>
        <authorList>
            <person name="Glockner G."/>
            <person name="Hulsmann N."/>
            <person name="Schleicher M."/>
            <person name="Noegel A.A."/>
            <person name="Eichinger L."/>
            <person name="Gallinger C."/>
            <person name="Pawlowski J."/>
            <person name="Sierra R."/>
            <person name="Euteneuer U."/>
            <person name="Pillet L."/>
            <person name="Moustafa A."/>
            <person name="Platzer M."/>
            <person name="Groth M."/>
            <person name="Szafranski K."/>
            <person name="Schliwa M."/>
        </authorList>
    </citation>
    <scope>NUCLEOTIDE SEQUENCE [LARGE SCALE GENOMIC DNA]</scope>
</reference>
<proteinExistence type="predicted"/>
<name>X6N506_RETFI</name>
<evidence type="ECO:0000313" key="2">
    <source>
        <dbReference type="Proteomes" id="UP000023152"/>
    </source>
</evidence>
<comment type="caution">
    <text evidence="1">The sequence shown here is derived from an EMBL/GenBank/DDBJ whole genome shotgun (WGS) entry which is preliminary data.</text>
</comment>
<keyword evidence="2" id="KW-1185">Reference proteome</keyword>
<dbReference type="Proteomes" id="UP000023152">
    <property type="component" value="Unassembled WGS sequence"/>
</dbReference>
<sequence>NGDQGDIESSRQQLLNGIEKDNKRWEETLKIQEGAVDNSHRLWTQRDFARQEMQGRIDDLQKLRNLHKRNTEQVLWTCEDFIDRSRYKKKKNLFNLNF</sequence>
<organism evidence="1 2">
    <name type="scientific">Reticulomyxa filosa</name>
    <dbReference type="NCBI Taxonomy" id="46433"/>
    <lineage>
        <taxon>Eukaryota</taxon>
        <taxon>Sar</taxon>
        <taxon>Rhizaria</taxon>
        <taxon>Retaria</taxon>
        <taxon>Foraminifera</taxon>
        <taxon>Monothalamids</taxon>
        <taxon>Reticulomyxidae</taxon>
        <taxon>Reticulomyxa</taxon>
    </lineage>
</organism>
<dbReference type="AlphaFoldDB" id="X6N506"/>
<accession>X6N506</accession>
<feature type="non-terminal residue" evidence="1">
    <location>
        <position position="1"/>
    </location>
</feature>
<gene>
    <name evidence="1" type="ORF">RFI_16080</name>
</gene>
<evidence type="ECO:0000313" key="1">
    <source>
        <dbReference type="EMBL" id="ETO21126.1"/>
    </source>
</evidence>
<dbReference type="EMBL" id="ASPP01011916">
    <property type="protein sequence ID" value="ETO21126.1"/>
    <property type="molecule type" value="Genomic_DNA"/>
</dbReference>